<dbReference type="InterPro" id="IPR036390">
    <property type="entry name" value="WH_DNA-bd_sf"/>
</dbReference>
<dbReference type="Proteomes" id="UP001597229">
    <property type="component" value="Unassembled WGS sequence"/>
</dbReference>
<evidence type="ECO:0000259" key="5">
    <source>
        <dbReference type="PROSITE" id="PS50949"/>
    </source>
</evidence>
<dbReference type="InterPro" id="IPR008920">
    <property type="entry name" value="TF_FadR/GntR_C"/>
</dbReference>
<dbReference type="SUPFAM" id="SSF48008">
    <property type="entry name" value="GntR ligand-binding domain-like"/>
    <property type="match status" value="1"/>
</dbReference>
<dbReference type="Gene3D" id="1.20.120.530">
    <property type="entry name" value="GntR ligand-binding domain-like"/>
    <property type="match status" value="1"/>
</dbReference>
<dbReference type="CDD" id="cd07377">
    <property type="entry name" value="WHTH_GntR"/>
    <property type="match status" value="1"/>
</dbReference>
<evidence type="ECO:0000256" key="1">
    <source>
        <dbReference type="ARBA" id="ARBA00023015"/>
    </source>
</evidence>
<accession>A0ABW3W5K3</accession>
<dbReference type="PROSITE" id="PS50949">
    <property type="entry name" value="HTH_GNTR"/>
    <property type="match status" value="1"/>
</dbReference>
<dbReference type="InterPro" id="IPR036388">
    <property type="entry name" value="WH-like_DNA-bd_sf"/>
</dbReference>
<keyword evidence="2" id="KW-0238">DNA-binding</keyword>
<evidence type="ECO:0000313" key="6">
    <source>
        <dbReference type="EMBL" id="MFD1250309.1"/>
    </source>
</evidence>
<dbReference type="RefSeq" id="WP_367919588.1">
    <property type="nucleotide sequence ID" value="NZ_BAABAC010000023.1"/>
</dbReference>
<dbReference type="Pfam" id="PF07729">
    <property type="entry name" value="FCD"/>
    <property type="match status" value="1"/>
</dbReference>
<dbReference type="InterPro" id="IPR011711">
    <property type="entry name" value="GntR_C"/>
</dbReference>
<dbReference type="SMART" id="SM00345">
    <property type="entry name" value="HTH_GNTR"/>
    <property type="match status" value="1"/>
</dbReference>
<dbReference type="Gene3D" id="1.10.10.10">
    <property type="entry name" value="Winged helix-like DNA-binding domain superfamily/Winged helix DNA-binding domain"/>
    <property type="match status" value="1"/>
</dbReference>
<feature type="region of interest" description="Disordered" evidence="4">
    <location>
        <begin position="247"/>
        <end position="267"/>
    </location>
</feature>
<evidence type="ECO:0000313" key="7">
    <source>
        <dbReference type="Proteomes" id="UP001597229"/>
    </source>
</evidence>
<dbReference type="PANTHER" id="PTHR43537">
    <property type="entry name" value="TRANSCRIPTIONAL REGULATOR, GNTR FAMILY"/>
    <property type="match status" value="1"/>
</dbReference>
<protein>
    <submittedName>
        <fullName evidence="6">FadR/GntR family transcriptional regulator</fullName>
    </submittedName>
</protein>
<evidence type="ECO:0000256" key="4">
    <source>
        <dbReference type="SAM" id="MobiDB-lite"/>
    </source>
</evidence>
<name>A0ABW3W5K3_9ACTN</name>
<keyword evidence="1" id="KW-0805">Transcription regulation</keyword>
<dbReference type="SUPFAM" id="SSF46785">
    <property type="entry name" value="Winged helix' DNA-binding domain"/>
    <property type="match status" value="1"/>
</dbReference>
<feature type="domain" description="HTH gntR-type" evidence="5">
    <location>
        <begin position="10"/>
        <end position="78"/>
    </location>
</feature>
<proteinExistence type="predicted"/>
<sequence>MTKRAALDSTRLHEQLARELARDIVARRLPENAVVPSAEDLASSYGVSRTVAREALQALATAGLVTVRHGKRTLVAPLSEWRFLEDLVKQAIAREQLAAGLANDLMETRMALEVAAAKLCAERADDEHFEQLERHARACLDSYENGTLNPSSPQAVADDLHFHRLIAEGSGNQVLVHLVTDIRRELAPTWAIDAMTVPDAIRVWQEHLEIAKILATRDQVKVESVLREHMRHTVDTTIRRALPVQEQDSIDRRWPDSEEAAGTSAST</sequence>
<keyword evidence="3" id="KW-0804">Transcription</keyword>
<dbReference type="EMBL" id="JBHTLX010000023">
    <property type="protein sequence ID" value="MFD1250309.1"/>
    <property type="molecule type" value="Genomic_DNA"/>
</dbReference>
<dbReference type="PANTHER" id="PTHR43537:SF5">
    <property type="entry name" value="UXU OPERON TRANSCRIPTIONAL REGULATOR"/>
    <property type="match status" value="1"/>
</dbReference>
<keyword evidence="7" id="KW-1185">Reference proteome</keyword>
<gene>
    <name evidence="6" type="ORF">ACFQ3F_21120</name>
</gene>
<reference evidence="7" key="1">
    <citation type="journal article" date="2019" name="Int. J. Syst. Evol. Microbiol.">
        <title>The Global Catalogue of Microorganisms (GCM) 10K type strain sequencing project: providing services to taxonomists for standard genome sequencing and annotation.</title>
        <authorList>
            <consortium name="The Broad Institute Genomics Platform"/>
            <consortium name="The Broad Institute Genome Sequencing Center for Infectious Disease"/>
            <person name="Wu L."/>
            <person name="Ma J."/>
        </authorList>
    </citation>
    <scope>NUCLEOTIDE SEQUENCE [LARGE SCALE GENOMIC DNA]</scope>
    <source>
        <strain evidence="7">CCUG 52478</strain>
    </source>
</reference>
<dbReference type="Pfam" id="PF00392">
    <property type="entry name" value="GntR"/>
    <property type="match status" value="1"/>
</dbReference>
<dbReference type="SMART" id="SM00895">
    <property type="entry name" value="FCD"/>
    <property type="match status" value="1"/>
</dbReference>
<evidence type="ECO:0000256" key="2">
    <source>
        <dbReference type="ARBA" id="ARBA00023125"/>
    </source>
</evidence>
<organism evidence="6 7">
    <name type="scientific">Nocardioides ginsengisoli</name>
    <dbReference type="NCBI Taxonomy" id="363868"/>
    <lineage>
        <taxon>Bacteria</taxon>
        <taxon>Bacillati</taxon>
        <taxon>Actinomycetota</taxon>
        <taxon>Actinomycetes</taxon>
        <taxon>Propionibacteriales</taxon>
        <taxon>Nocardioidaceae</taxon>
        <taxon>Nocardioides</taxon>
    </lineage>
</organism>
<dbReference type="InterPro" id="IPR000524">
    <property type="entry name" value="Tscrpt_reg_HTH_GntR"/>
</dbReference>
<evidence type="ECO:0000256" key="3">
    <source>
        <dbReference type="ARBA" id="ARBA00023163"/>
    </source>
</evidence>
<comment type="caution">
    <text evidence="6">The sequence shown here is derived from an EMBL/GenBank/DDBJ whole genome shotgun (WGS) entry which is preliminary data.</text>
</comment>
<dbReference type="PRINTS" id="PR00035">
    <property type="entry name" value="HTHGNTR"/>
</dbReference>